<dbReference type="InterPro" id="IPR011008">
    <property type="entry name" value="Dimeric_a/b-barrel"/>
</dbReference>
<keyword evidence="6" id="KW-0408">Iron</keyword>
<dbReference type="GO" id="GO:0020037">
    <property type="term" value="F:heme binding"/>
    <property type="evidence" value="ECO:0007669"/>
    <property type="project" value="InterPro"/>
</dbReference>
<evidence type="ECO:0000256" key="6">
    <source>
        <dbReference type="ARBA" id="ARBA00023004"/>
    </source>
</evidence>
<reference evidence="8" key="2">
    <citation type="submission" date="2021-02" db="EMBL/GenBank/DDBJ databases">
        <title>Aspergillus chevalieri M1 genome sequence.</title>
        <authorList>
            <person name="Kadooka C."/>
            <person name="Mori K."/>
            <person name="Futagami T."/>
        </authorList>
    </citation>
    <scope>NUCLEOTIDE SEQUENCE</scope>
    <source>
        <strain evidence="8">M1</strain>
    </source>
</reference>
<proteinExistence type="predicted"/>
<evidence type="ECO:0000256" key="1">
    <source>
        <dbReference type="ARBA" id="ARBA00001970"/>
    </source>
</evidence>
<dbReference type="GO" id="GO:0046872">
    <property type="term" value="F:metal ion binding"/>
    <property type="evidence" value="ECO:0007669"/>
    <property type="project" value="UniProtKB-KW"/>
</dbReference>
<keyword evidence="3" id="KW-0349">Heme</keyword>
<dbReference type="KEGG" id="ache:ACHE_20328S"/>
<dbReference type="AlphaFoldDB" id="A0A7R7VHK7"/>
<name>A0A7R7VHK7_ASPCH</name>
<dbReference type="Proteomes" id="UP000637239">
    <property type="component" value="Chromosome 2"/>
</dbReference>
<evidence type="ECO:0000256" key="4">
    <source>
        <dbReference type="ARBA" id="ARBA00022723"/>
    </source>
</evidence>
<evidence type="ECO:0000256" key="2">
    <source>
        <dbReference type="ARBA" id="ARBA00022559"/>
    </source>
</evidence>
<feature type="region of interest" description="Disordered" evidence="7">
    <location>
        <begin position="1"/>
        <end position="24"/>
    </location>
</feature>
<comment type="cofactor">
    <cofactor evidence="1">
        <name>heme b</name>
        <dbReference type="ChEBI" id="CHEBI:60344"/>
    </cofactor>
</comment>
<sequence>MPPSSSLSWRKWPTKSSHPASSAQDMRTETFFYNSARRQGKITGPPVLQIAGVNTTFSYGGLAKLGKEGLQGLAFRDGQFHSMVEIIHGEDLKTRGNEHFGFKDGIAQPQLEGLNDPRANTRKKSFRSTPPGVIITGRGRGHNEPDWAKDGSYMASRKLRHFFLEFKDFLQRETSRLGYAPEQLGTRLVGRWESGAEKDDFHFTKNDQSECPFAAHIRKARP</sequence>
<feature type="region of interest" description="Disordered" evidence="7">
    <location>
        <begin position="111"/>
        <end position="141"/>
    </location>
</feature>
<dbReference type="EMBL" id="AP024417">
    <property type="protein sequence ID" value="BCR84870.1"/>
    <property type="molecule type" value="Genomic_DNA"/>
</dbReference>
<evidence type="ECO:0000256" key="3">
    <source>
        <dbReference type="ARBA" id="ARBA00022617"/>
    </source>
</evidence>
<evidence type="ECO:0000256" key="5">
    <source>
        <dbReference type="ARBA" id="ARBA00023002"/>
    </source>
</evidence>
<evidence type="ECO:0000313" key="9">
    <source>
        <dbReference type="Proteomes" id="UP000637239"/>
    </source>
</evidence>
<dbReference type="GeneID" id="66979229"/>
<gene>
    <name evidence="8" type="ORF">ACHE_20328S</name>
</gene>
<dbReference type="InterPro" id="IPR006314">
    <property type="entry name" value="Dyp_peroxidase"/>
</dbReference>
<protein>
    <submittedName>
        <fullName evidence="8">Uncharacterized protein</fullName>
    </submittedName>
</protein>
<keyword evidence="2" id="KW-0575">Peroxidase</keyword>
<dbReference type="PANTHER" id="PTHR30521:SF4">
    <property type="entry name" value="DEFERROCHELATASE"/>
    <property type="match status" value="1"/>
</dbReference>
<dbReference type="SUPFAM" id="SSF54909">
    <property type="entry name" value="Dimeric alpha+beta barrel"/>
    <property type="match status" value="1"/>
</dbReference>
<dbReference type="PANTHER" id="PTHR30521">
    <property type="entry name" value="DEFERROCHELATASE/PEROXIDASE"/>
    <property type="match status" value="1"/>
</dbReference>
<reference evidence="8" key="1">
    <citation type="submission" date="2021-01" db="EMBL/GenBank/DDBJ databases">
        <authorList>
            <consortium name="Aspergillus chevalieri M1 genome sequencing consortium"/>
            <person name="Kazuki M."/>
            <person name="Futagami T."/>
        </authorList>
    </citation>
    <scope>NUCLEOTIDE SEQUENCE</scope>
    <source>
        <strain evidence="8">M1</strain>
    </source>
</reference>
<accession>A0A7R7VHK7</accession>
<dbReference type="PROSITE" id="PS51404">
    <property type="entry name" value="DYP_PEROXIDASE"/>
    <property type="match status" value="1"/>
</dbReference>
<organism evidence="8 9">
    <name type="scientific">Aspergillus chevalieri</name>
    <name type="common">Eurotium chevalieri</name>
    <dbReference type="NCBI Taxonomy" id="182096"/>
    <lineage>
        <taxon>Eukaryota</taxon>
        <taxon>Fungi</taxon>
        <taxon>Dikarya</taxon>
        <taxon>Ascomycota</taxon>
        <taxon>Pezizomycotina</taxon>
        <taxon>Eurotiomycetes</taxon>
        <taxon>Eurotiomycetidae</taxon>
        <taxon>Eurotiales</taxon>
        <taxon>Aspergillaceae</taxon>
        <taxon>Aspergillus</taxon>
        <taxon>Aspergillus subgen. Aspergillus</taxon>
    </lineage>
</organism>
<dbReference type="GO" id="GO:0005829">
    <property type="term" value="C:cytosol"/>
    <property type="evidence" value="ECO:0007669"/>
    <property type="project" value="TreeGrafter"/>
</dbReference>
<dbReference type="RefSeq" id="XP_043133392.1">
    <property type="nucleotide sequence ID" value="XM_043284618.1"/>
</dbReference>
<keyword evidence="5" id="KW-0560">Oxidoreductase</keyword>
<evidence type="ECO:0000313" key="8">
    <source>
        <dbReference type="EMBL" id="BCR84870.1"/>
    </source>
</evidence>
<evidence type="ECO:0000256" key="7">
    <source>
        <dbReference type="SAM" id="MobiDB-lite"/>
    </source>
</evidence>
<keyword evidence="9" id="KW-1185">Reference proteome</keyword>
<keyword evidence="4" id="KW-0479">Metal-binding</keyword>
<dbReference type="GO" id="GO:0004601">
    <property type="term" value="F:peroxidase activity"/>
    <property type="evidence" value="ECO:0007669"/>
    <property type="project" value="UniProtKB-KW"/>
</dbReference>